<feature type="domain" description="VOC" evidence="1">
    <location>
        <begin position="5"/>
        <end position="128"/>
    </location>
</feature>
<name>A0A381U9F0_9ZZZZ</name>
<dbReference type="InterPro" id="IPR037523">
    <property type="entry name" value="VOC_core"/>
</dbReference>
<organism evidence="2">
    <name type="scientific">marine metagenome</name>
    <dbReference type="NCBI Taxonomy" id="408172"/>
    <lineage>
        <taxon>unclassified sequences</taxon>
        <taxon>metagenomes</taxon>
        <taxon>ecological metagenomes</taxon>
    </lineage>
</organism>
<dbReference type="Gene3D" id="3.30.720.110">
    <property type="match status" value="1"/>
</dbReference>
<dbReference type="InterPro" id="IPR004360">
    <property type="entry name" value="Glyas_Fos-R_dOase_dom"/>
</dbReference>
<evidence type="ECO:0000313" key="2">
    <source>
        <dbReference type="EMBL" id="SVA24574.1"/>
    </source>
</evidence>
<dbReference type="AlphaFoldDB" id="A0A381U9F0"/>
<evidence type="ECO:0000259" key="1">
    <source>
        <dbReference type="PROSITE" id="PS51819"/>
    </source>
</evidence>
<dbReference type="PROSITE" id="PS51819">
    <property type="entry name" value="VOC"/>
    <property type="match status" value="1"/>
</dbReference>
<reference evidence="2" key="1">
    <citation type="submission" date="2018-05" db="EMBL/GenBank/DDBJ databases">
        <authorList>
            <person name="Lanie J.A."/>
            <person name="Ng W.-L."/>
            <person name="Kazmierczak K.M."/>
            <person name="Andrzejewski T.M."/>
            <person name="Davidsen T.M."/>
            <person name="Wayne K.J."/>
            <person name="Tettelin H."/>
            <person name="Glass J.I."/>
            <person name="Rusch D."/>
            <person name="Podicherti R."/>
            <person name="Tsui H.-C.T."/>
            <person name="Winkler M.E."/>
        </authorList>
    </citation>
    <scope>NUCLEOTIDE SEQUENCE</scope>
</reference>
<proteinExistence type="predicted"/>
<sequence>VSSTTSVWPTVRCRDTRVLIDFLVAAFGFEEHFSVPGEDGKGIIHAQIRWPDGGGVMLGDADRGDTDHLALPLGPVSIYVVTDQPDALHDRSVAAGARVVRGLRDEEYGSRGFSCLDPEDNVWSFGTYSGE</sequence>
<dbReference type="InterPro" id="IPR029068">
    <property type="entry name" value="Glyas_Bleomycin-R_OHBP_Dase"/>
</dbReference>
<dbReference type="PANTHER" id="PTHR34109">
    <property type="entry name" value="BNAUNNG04460D PROTEIN-RELATED"/>
    <property type="match status" value="1"/>
</dbReference>
<dbReference type="Gene3D" id="3.30.720.120">
    <property type="match status" value="1"/>
</dbReference>
<accession>A0A381U9F0</accession>
<dbReference type="PANTHER" id="PTHR34109:SF1">
    <property type="entry name" value="VOC DOMAIN-CONTAINING PROTEIN"/>
    <property type="match status" value="1"/>
</dbReference>
<dbReference type="SUPFAM" id="SSF54593">
    <property type="entry name" value="Glyoxalase/Bleomycin resistance protein/Dihydroxybiphenyl dioxygenase"/>
    <property type="match status" value="1"/>
</dbReference>
<dbReference type="EMBL" id="UINC01005954">
    <property type="protein sequence ID" value="SVA24574.1"/>
    <property type="molecule type" value="Genomic_DNA"/>
</dbReference>
<protein>
    <recommendedName>
        <fullName evidence="1">VOC domain-containing protein</fullName>
    </recommendedName>
</protein>
<feature type="non-terminal residue" evidence="2">
    <location>
        <position position="1"/>
    </location>
</feature>
<gene>
    <name evidence="2" type="ORF">METZ01_LOCUS77428</name>
</gene>
<dbReference type="Pfam" id="PF00903">
    <property type="entry name" value="Glyoxalase"/>
    <property type="match status" value="1"/>
</dbReference>